<evidence type="ECO:0000313" key="3">
    <source>
        <dbReference type="Proteomes" id="UP000000763"/>
    </source>
</evidence>
<proteinExistence type="predicted"/>
<feature type="region of interest" description="Disordered" evidence="1">
    <location>
        <begin position="1"/>
        <end position="25"/>
    </location>
</feature>
<dbReference type="AlphaFoldDB" id="Q69S40"/>
<reference evidence="3" key="1">
    <citation type="journal article" date="2005" name="Nature">
        <title>The map-based sequence of the rice genome.</title>
        <authorList>
            <consortium name="International rice genome sequencing project (IRGSP)"/>
            <person name="Matsumoto T."/>
            <person name="Wu J."/>
            <person name="Kanamori H."/>
            <person name="Katayose Y."/>
            <person name="Fujisawa M."/>
            <person name="Namiki N."/>
            <person name="Mizuno H."/>
            <person name="Yamamoto K."/>
            <person name="Antonio B.A."/>
            <person name="Baba T."/>
            <person name="Sakata K."/>
            <person name="Nagamura Y."/>
            <person name="Aoki H."/>
            <person name="Arikawa K."/>
            <person name="Arita K."/>
            <person name="Bito T."/>
            <person name="Chiden Y."/>
            <person name="Fujitsuka N."/>
            <person name="Fukunaka R."/>
            <person name="Hamada M."/>
            <person name="Harada C."/>
            <person name="Hayashi A."/>
            <person name="Hijishita S."/>
            <person name="Honda M."/>
            <person name="Hosokawa S."/>
            <person name="Ichikawa Y."/>
            <person name="Idonuma A."/>
            <person name="Iijima M."/>
            <person name="Ikeda M."/>
            <person name="Ikeno M."/>
            <person name="Ito K."/>
            <person name="Ito S."/>
            <person name="Ito T."/>
            <person name="Ito Y."/>
            <person name="Ito Y."/>
            <person name="Iwabuchi A."/>
            <person name="Kamiya K."/>
            <person name="Karasawa W."/>
            <person name="Kurita K."/>
            <person name="Katagiri S."/>
            <person name="Kikuta A."/>
            <person name="Kobayashi H."/>
            <person name="Kobayashi N."/>
            <person name="Machita K."/>
            <person name="Maehara T."/>
            <person name="Masukawa M."/>
            <person name="Mizubayashi T."/>
            <person name="Mukai Y."/>
            <person name="Nagasaki H."/>
            <person name="Nagata Y."/>
            <person name="Naito S."/>
            <person name="Nakashima M."/>
            <person name="Nakama Y."/>
            <person name="Nakamichi Y."/>
            <person name="Nakamura M."/>
            <person name="Meguro A."/>
            <person name="Negishi M."/>
            <person name="Ohta I."/>
            <person name="Ohta T."/>
            <person name="Okamoto M."/>
            <person name="Ono N."/>
            <person name="Saji S."/>
            <person name="Sakaguchi M."/>
            <person name="Sakai K."/>
            <person name="Shibata M."/>
            <person name="Shimokawa T."/>
            <person name="Song J."/>
            <person name="Takazaki Y."/>
            <person name="Terasawa K."/>
            <person name="Tsugane M."/>
            <person name="Tsuji K."/>
            <person name="Ueda S."/>
            <person name="Waki K."/>
            <person name="Yamagata H."/>
            <person name="Yamamoto M."/>
            <person name="Yamamoto S."/>
            <person name="Yamane H."/>
            <person name="Yoshiki S."/>
            <person name="Yoshihara R."/>
            <person name="Yukawa K."/>
            <person name="Zhong H."/>
            <person name="Yano M."/>
            <person name="Yuan Q."/>
            <person name="Ouyang S."/>
            <person name="Liu J."/>
            <person name="Jones K.M."/>
            <person name="Gansberger K."/>
            <person name="Moffat K."/>
            <person name="Hill J."/>
            <person name="Bera J."/>
            <person name="Fadrosh D."/>
            <person name="Jin S."/>
            <person name="Johri S."/>
            <person name="Kim M."/>
            <person name="Overton L."/>
            <person name="Reardon M."/>
            <person name="Tsitrin T."/>
            <person name="Vuong H."/>
            <person name="Weaver B."/>
            <person name="Ciecko A."/>
            <person name="Tallon L."/>
            <person name="Jackson J."/>
            <person name="Pai G."/>
            <person name="Aken S.V."/>
            <person name="Utterback T."/>
            <person name="Reidmuller S."/>
            <person name="Feldblyum T."/>
            <person name="Hsiao J."/>
            <person name="Zismann V."/>
            <person name="Iobst S."/>
            <person name="de Vazeille A.R."/>
            <person name="Buell C.R."/>
            <person name="Ying K."/>
            <person name="Li Y."/>
            <person name="Lu T."/>
            <person name="Huang Y."/>
            <person name="Zhao Q."/>
            <person name="Feng Q."/>
            <person name="Zhang L."/>
            <person name="Zhu J."/>
            <person name="Weng Q."/>
            <person name="Mu J."/>
            <person name="Lu Y."/>
            <person name="Fan D."/>
            <person name="Liu Y."/>
            <person name="Guan J."/>
            <person name="Zhang Y."/>
            <person name="Yu S."/>
            <person name="Liu X."/>
            <person name="Zhang Y."/>
            <person name="Hong G."/>
            <person name="Han B."/>
            <person name="Choisne N."/>
            <person name="Demange N."/>
            <person name="Orjeda G."/>
            <person name="Samain S."/>
            <person name="Cattolico L."/>
            <person name="Pelletier E."/>
            <person name="Couloux A."/>
            <person name="Segurens B."/>
            <person name="Wincker P."/>
            <person name="D'Hont A."/>
            <person name="Scarpelli C."/>
            <person name="Weissenbach J."/>
            <person name="Salanoubat M."/>
            <person name="Quetier F."/>
            <person name="Yu Y."/>
            <person name="Kim H.R."/>
            <person name="Rambo T."/>
            <person name="Currie J."/>
            <person name="Collura K."/>
            <person name="Luo M."/>
            <person name="Yang T."/>
            <person name="Ammiraju J.S.S."/>
            <person name="Engler F."/>
            <person name="Soderlund C."/>
            <person name="Wing R.A."/>
            <person name="Palmer L.E."/>
            <person name="de la Bastide M."/>
            <person name="Spiegel L."/>
            <person name="Nascimento L."/>
            <person name="Zutavern T."/>
            <person name="O'Shaughnessy A."/>
            <person name="Dike S."/>
            <person name="Dedhia N."/>
            <person name="Preston R."/>
            <person name="Balija V."/>
            <person name="McCombie W.R."/>
            <person name="Chow T."/>
            <person name="Chen H."/>
            <person name="Chung M."/>
            <person name="Chen C."/>
            <person name="Shaw J."/>
            <person name="Wu H."/>
            <person name="Hsiao K."/>
            <person name="Chao Y."/>
            <person name="Chu M."/>
            <person name="Cheng C."/>
            <person name="Hour A."/>
            <person name="Lee P."/>
            <person name="Lin S."/>
            <person name="Lin Y."/>
            <person name="Liou J."/>
            <person name="Liu S."/>
            <person name="Hsing Y."/>
            <person name="Raghuvanshi S."/>
            <person name="Mohanty A."/>
            <person name="Bharti A.K."/>
            <person name="Gaur A."/>
            <person name="Gupta V."/>
            <person name="Kumar D."/>
            <person name="Ravi V."/>
            <person name="Vij S."/>
            <person name="Kapur A."/>
            <person name="Khurana P."/>
            <person name="Khurana P."/>
            <person name="Khurana J.P."/>
            <person name="Tyagi A.K."/>
            <person name="Gaikwad K."/>
            <person name="Singh A."/>
            <person name="Dalal V."/>
            <person name="Srivastava S."/>
            <person name="Dixit A."/>
            <person name="Pal A.K."/>
            <person name="Ghazi I.A."/>
            <person name="Yadav M."/>
            <person name="Pandit A."/>
            <person name="Bhargava A."/>
            <person name="Sureshbabu K."/>
            <person name="Batra K."/>
            <person name="Sharma T.R."/>
            <person name="Mohapatra T."/>
            <person name="Singh N.K."/>
            <person name="Messing J."/>
            <person name="Nelson A.B."/>
            <person name="Fuks G."/>
            <person name="Kavchok S."/>
            <person name="Keizer G."/>
            <person name="Linton E."/>
            <person name="Llaca V."/>
            <person name="Song R."/>
            <person name="Tanyolac B."/>
            <person name="Young S."/>
            <person name="Ho-Il K."/>
            <person name="Hahn J.H."/>
            <person name="Sangsakoo G."/>
            <person name="Vanavichit A."/>
            <person name="de Mattos Luiz.A.T."/>
            <person name="Zimmer P.D."/>
            <person name="Malone G."/>
            <person name="Dellagostin O."/>
            <person name="de Oliveira A.C."/>
            <person name="Bevan M."/>
            <person name="Bancroft I."/>
            <person name="Minx P."/>
            <person name="Cordum H."/>
            <person name="Wilson R."/>
            <person name="Cheng Z."/>
            <person name="Jin W."/>
            <person name="Jiang J."/>
            <person name="Leong S.A."/>
            <person name="Iwama H."/>
            <person name="Gojobori T."/>
            <person name="Itoh T."/>
            <person name="Niimura Y."/>
            <person name="Fujii Y."/>
            <person name="Habara T."/>
            <person name="Sakai H."/>
            <person name="Sato Y."/>
            <person name="Wilson G."/>
            <person name="Kumar K."/>
            <person name="McCouch S."/>
            <person name="Juretic N."/>
            <person name="Hoen D."/>
            <person name="Wright S."/>
            <person name="Bruskiewich R."/>
            <person name="Bureau T."/>
            <person name="Miyao A."/>
            <person name="Hirochika H."/>
            <person name="Nishikawa T."/>
            <person name="Kadowaki K."/>
            <person name="Sugiura M."/>
            <person name="Burr B."/>
            <person name="Sasaki T."/>
        </authorList>
    </citation>
    <scope>NUCLEOTIDE SEQUENCE [LARGE SCALE GENOMIC DNA]</scope>
    <source>
        <strain evidence="3">cv. Nipponbare</strain>
    </source>
</reference>
<organism evidence="2 3">
    <name type="scientific">Oryza sativa subsp. japonica</name>
    <name type="common">Rice</name>
    <dbReference type="NCBI Taxonomy" id="39947"/>
    <lineage>
        <taxon>Eukaryota</taxon>
        <taxon>Viridiplantae</taxon>
        <taxon>Streptophyta</taxon>
        <taxon>Embryophyta</taxon>
        <taxon>Tracheophyta</taxon>
        <taxon>Spermatophyta</taxon>
        <taxon>Magnoliopsida</taxon>
        <taxon>Liliopsida</taxon>
        <taxon>Poales</taxon>
        <taxon>Poaceae</taxon>
        <taxon>BOP clade</taxon>
        <taxon>Oryzoideae</taxon>
        <taxon>Oryzeae</taxon>
        <taxon>Oryzinae</taxon>
        <taxon>Oryza</taxon>
        <taxon>Oryza sativa</taxon>
    </lineage>
</organism>
<accession>Q69S40</accession>
<dbReference type="EMBL" id="AP005125">
    <property type="protein sequence ID" value="BAD30906.1"/>
    <property type="molecule type" value="Genomic_DNA"/>
</dbReference>
<name>Q69S40_ORYSJ</name>
<dbReference type="Proteomes" id="UP000000763">
    <property type="component" value="Chromosome 7"/>
</dbReference>
<protein>
    <submittedName>
        <fullName evidence="2">Uncharacterized protein</fullName>
    </submittedName>
</protein>
<evidence type="ECO:0000313" key="2">
    <source>
        <dbReference type="EMBL" id="BAD30906.1"/>
    </source>
</evidence>
<gene>
    <name evidence="2" type="primary">OSJNBa0058I18.24</name>
</gene>
<evidence type="ECO:0000256" key="1">
    <source>
        <dbReference type="SAM" id="MobiDB-lite"/>
    </source>
</evidence>
<reference evidence="3" key="2">
    <citation type="journal article" date="2008" name="Nucleic Acids Res.">
        <title>The rice annotation project database (RAP-DB): 2008 update.</title>
        <authorList>
            <consortium name="The rice annotation project (RAP)"/>
        </authorList>
    </citation>
    <scope>GENOME REANNOTATION</scope>
    <source>
        <strain evidence="3">cv. Nipponbare</strain>
    </source>
</reference>
<sequence>MESSGERGGKRKNEEESSGMDFIGAGRLGRRTSGCDIPLPLLLLIPVDDVVAAVGLPAPLPTSPREGLRADLPCGAYGKEHHAAAGRGEEQRLLYAASPASSEEEEMR</sequence>
<feature type="compositionally biased region" description="Basic and acidic residues" evidence="1">
    <location>
        <begin position="1"/>
        <end position="15"/>
    </location>
</feature>